<dbReference type="Pfam" id="PF13620">
    <property type="entry name" value="CarboxypepD_reg"/>
    <property type="match status" value="1"/>
</dbReference>
<dbReference type="SUPFAM" id="SSF49464">
    <property type="entry name" value="Carboxypeptidase regulatory domain-like"/>
    <property type="match status" value="2"/>
</dbReference>
<sequence length="374" mass="41767">MVMNTVIYRNNLLIISKKRGRQMKKIVLFFTVFSLVFLFTSCDLTTLLGEEQDLGNLEGTIKDAVTNDPISGVEITLHSSHHTETKSSDSNGKYSFSEAPIGSYSISFQKTGYLEADGTVEIKKDETEIYPQILYLSTSYSGDGTYQGRVQDALNGTGIDNVTLKLREGLNNTTGTIINTYNTDSSGNFSFIKSYGYYTLELIKTDYTTTSYNITVVGNNTTTQDLTMTPVLEEGKTRIILTWGENPEDLDSHLVKVKDGTVEYHVYYSAKISSEAELDHDDTSSYGPETITITNLDSDADYYYYILDYTNHGDTTTSDALANSSAKIELYYNGNYTVYNVPSGEATIWKVFKISSGTVIRQDIMTYDEPYPTN</sequence>
<dbReference type="Gene3D" id="2.60.40.10">
    <property type="entry name" value="Immunoglobulins"/>
    <property type="match status" value="1"/>
</dbReference>
<proteinExistence type="predicted"/>
<evidence type="ECO:0008006" key="3">
    <source>
        <dbReference type="Google" id="ProtNLM"/>
    </source>
</evidence>
<dbReference type="AlphaFoldDB" id="A0A4Z0VVD2"/>
<dbReference type="InterPro" id="IPR013783">
    <property type="entry name" value="Ig-like_fold"/>
</dbReference>
<organism evidence="1 2">
    <name type="scientific">Geotoga petraea</name>
    <dbReference type="NCBI Taxonomy" id="28234"/>
    <lineage>
        <taxon>Bacteria</taxon>
        <taxon>Thermotogati</taxon>
        <taxon>Thermotogota</taxon>
        <taxon>Thermotogae</taxon>
        <taxon>Petrotogales</taxon>
        <taxon>Petrotogaceae</taxon>
        <taxon>Geotoga</taxon>
    </lineage>
</organism>
<reference evidence="1 2" key="1">
    <citation type="submission" date="2019-04" db="EMBL/GenBank/DDBJ databases">
        <title>Draft genome sequence data and analysis of a Fermenting Bacterium, Geotoga petraea strain HO-Geo1, isolated from heavy-oil petroleum reservoir in Russia.</title>
        <authorList>
            <person name="Grouzdev D.S."/>
            <person name="Semenova E.M."/>
            <person name="Sokolova D.S."/>
            <person name="Tourova T.P."/>
            <person name="Poltaraus A.B."/>
            <person name="Nazina T.N."/>
        </authorList>
    </citation>
    <scope>NUCLEOTIDE SEQUENCE [LARGE SCALE GENOMIC DNA]</scope>
    <source>
        <strain evidence="1 2">HO-Geo1</strain>
    </source>
</reference>
<dbReference type="InterPro" id="IPR008969">
    <property type="entry name" value="CarboxyPept-like_regulatory"/>
</dbReference>
<evidence type="ECO:0000313" key="2">
    <source>
        <dbReference type="Proteomes" id="UP000297288"/>
    </source>
</evidence>
<dbReference type="EMBL" id="SRME01000003">
    <property type="protein sequence ID" value="TGG87908.1"/>
    <property type="molecule type" value="Genomic_DNA"/>
</dbReference>
<comment type="caution">
    <text evidence="1">The sequence shown here is derived from an EMBL/GenBank/DDBJ whole genome shotgun (WGS) entry which is preliminary data.</text>
</comment>
<dbReference type="Gene3D" id="2.60.40.1120">
    <property type="entry name" value="Carboxypeptidase-like, regulatory domain"/>
    <property type="match status" value="2"/>
</dbReference>
<name>A0A4Z0VVD2_9BACT</name>
<evidence type="ECO:0000313" key="1">
    <source>
        <dbReference type="EMBL" id="TGG87908.1"/>
    </source>
</evidence>
<dbReference type="OrthoDB" id="6372180at2"/>
<accession>A0A4Z0VVD2</accession>
<dbReference type="Proteomes" id="UP000297288">
    <property type="component" value="Unassembled WGS sequence"/>
</dbReference>
<gene>
    <name evidence="1" type="ORF">E4650_06090</name>
</gene>
<protein>
    <recommendedName>
        <fullName evidence="3">Fibronectin type-III domain-containing protein</fullName>
    </recommendedName>
</protein>